<comment type="caution">
    <text evidence="18">The sequence shown here is derived from an EMBL/GenBank/DDBJ whole genome shotgun (WGS) entry which is preliminary data.</text>
</comment>
<keyword evidence="5" id="KW-0997">Cell inner membrane</keyword>
<dbReference type="InterPro" id="IPR036890">
    <property type="entry name" value="HATPase_C_sf"/>
</dbReference>
<dbReference type="InterPro" id="IPR036097">
    <property type="entry name" value="HisK_dim/P_sf"/>
</dbReference>
<evidence type="ECO:0000256" key="9">
    <source>
        <dbReference type="ARBA" id="ARBA00022741"/>
    </source>
</evidence>
<evidence type="ECO:0000313" key="19">
    <source>
        <dbReference type="Proteomes" id="UP001165263"/>
    </source>
</evidence>
<evidence type="ECO:0000256" key="1">
    <source>
        <dbReference type="ARBA" id="ARBA00000085"/>
    </source>
</evidence>
<evidence type="ECO:0000256" key="14">
    <source>
        <dbReference type="ARBA" id="ARBA00023136"/>
    </source>
</evidence>
<evidence type="ECO:0000256" key="8">
    <source>
        <dbReference type="ARBA" id="ARBA00022692"/>
    </source>
</evidence>
<evidence type="ECO:0000256" key="10">
    <source>
        <dbReference type="ARBA" id="ARBA00022777"/>
    </source>
</evidence>
<evidence type="ECO:0000259" key="17">
    <source>
        <dbReference type="PROSITE" id="PS50885"/>
    </source>
</evidence>
<dbReference type="EC" id="2.7.13.3" evidence="3"/>
<dbReference type="PROSITE" id="PS50109">
    <property type="entry name" value="HIS_KIN"/>
    <property type="match status" value="1"/>
</dbReference>
<comment type="subcellular location">
    <subcellularLocation>
        <location evidence="2">Cell inner membrane</location>
        <topology evidence="2">Multi-pass membrane protein</topology>
    </subcellularLocation>
</comment>
<protein>
    <recommendedName>
        <fullName evidence="3">histidine kinase</fullName>
        <ecNumber evidence="3">2.7.13.3</ecNumber>
    </recommendedName>
</protein>
<dbReference type="Gene3D" id="1.10.287.130">
    <property type="match status" value="1"/>
</dbReference>
<keyword evidence="12 15" id="KW-1133">Transmembrane helix</keyword>
<dbReference type="PANTHER" id="PTHR44936">
    <property type="entry name" value="SENSOR PROTEIN CREC"/>
    <property type="match status" value="1"/>
</dbReference>
<dbReference type="PANTHER" id="PTHR44936:SF5">
    <property type="entry name" value="SENSOR HISTIDINE KINASE ENVZ"/>
    <property type="match status" value="1"/>
</dbReference>
<evidence type="ECO:0000256" key="5">
    <source>
        <dbReference type="ARBA" id="ARBA00022519"/>
    </source>
</evidence>
<evidence type="ECO:0000256" key="15">
    <source>
        <dbReference type="SAM" id="Phobius"/>
    </source>
</evidence>
<dbReference type="SMART" id="SM00387">
    <property type="entry name" value="HATPase_c"/>
    <property type="match status" value="1"/>
</dbReference>
<evidence type="ECO:0000256" key="4">
    <source>
        <dbReference type="ARBA" id="ARBA00022475"/>
    </source>
</evidence>
<dbReference type="GO" id="GO:0005524">
    <property type="term" value="F:ATP binding"/>
    <property type="evidence" value="ECO:0007669"/>
    <property type="project" value="UniProtKB-KW"/>
</dbReference>
<organism evidence="18 19">
    <name type="scientific">Telluria mixta</name>
    <dbReference type="NCBI Taxonomy" id="34071"/>
    <lineage>
        <taxon>Bacteria</taxon>
        <taxon>Pseudomonadati</taxon>
        <taxon>Pseudomonadota</taxon>
        <taxon>Betaproteobacteria</taxon>
        <taxon>Burkholderiales</taxon>
        <taxon>Oxalobacteraceae</taxon>
        <taxon>Telluria group</taxon>
        <taxon>Telluria</taxon>
    </lineage>
</organism>
<dbReference type="InterPro" id="IPR003660">
    <property type="entry name" value="HAMP_dom"/>
</dbReference>
<dbReference type="InterPro" id="IPR003661">
    <property type="entry name" value="HisK_dim/P_dom"/>
</dbReference>
<feature type="transmembrane region" description="Helical" evidence="15">
    <location>
        <begin position="210"/>
        <end position="230"/>
    </location>
</feature>
<keyword evidence="13" id="KW-0902">Two-component regulatory system</keyword>
<keyword evidence="4" id="KW-1003">Cell membrane</keyword>
<keyword evidence="14 15" id="KW-0472">Membrane</keyword>
<dbReference type="InterPro" id="IPR004358">
    <property type="entry name" value="Sig_transdc_His_kin-like_C"/>
</dbReference>
<keyword evidence="8 15" id="KW-0812">Transmembrane</keyword>
<dbReference type="PRINTS" id="PR00344">
    <property type="entry name" value="BCTRLSENSOR"/>
</dbReference>
<dbReference type="InterPro" id="IPR050980">
    <property type="entry name" value="2C_sensor_his_kinase"/>
</dbReference>
<keyword evidence="9" id="KW-0547">Nucleotide-binding</keyword>
<keyword evidence="11 18" id="KW-0067">ATP-binding</keyword>
<accession>A0ABT2BS23</accession>
<evidence type="ECO:0000313" key="18">
    <source>
        <dbReference type="EMBL" id="MCS0627923.1"/>
    </source>
</evidence>
<keyword evidence="10" id="KW-0418">Kinase</keyword>
<evidence type="ECO:0000256" key="13">
    <source>
        <dbReference type="ARBA" id="ARBA00023012"/>
    </source>
</evidence>
<feature type="domain" description="HAMP" evidence="17">
    <location>
        <begin position="229"/>
        <end position="281"/>
    </location>
</feature>
<dbReference type="InterPro" id="IPR005467">
    <property type="entry name" value="His_kinase_dom"/>
</dbReference>
<feature type="domain" description="Histidine kinase" evidence="16">
    <location>
        <begin position="289"/>
        <end position="487"/>
    </location>
</feature>
<dbReference type="SUPFAM" id="SSF47384">
    <property type="entry name" value="Homodimeric domain of signal transducing histidine kinase"/>
    <property type="match status" value="1"/>
</dbReference>
<comment type="catalytic activity">
    <reaction evidence="1">
        <text>ATP + protein L-histidine = ADP + protein N-phospho-L-histidine.</text>
        <dbReference type="EC" id="2.7.13.3"/>
    </reaction>
</comment>
<evidence type="ECO:0000256" key="11">
    <source>
        <dbReference type="ARBA" id="ARBA00022840"/>
    </source>
</evidence>
<dbReference type="SUPFAM" id="SSF55874">
    <property type="entry name" value="ATPase domain of HSP90 chaperone/DNA topoisomerase II/histidine kinase"/>
    <property type="match status" value="1"/>
</dbReference>
<evidence type="ECO:0000256" key="12">
    <source>
        <dbReference type="ARBA" id="ARBA00022989"/>
    </source>
</evidence>
<sequence>MPERRRARALRLLPQSLLGRLASALVAAVLLSQLVGNAIWARQSRAESDRDSGAAALSVAHSAATTVRFFLSLPPNYHPIVIQQFREMGGTRFFATINRAPVLINAIGDPELAPRTAARVRAALTTTLPGVRRIDAAFAWPDQLHVNDQGVRMLDLPDNWVQHIVPSTSKPAPVLVIQVELRPDHWLYLATLMPNPYFLDSGRLLTSDRLLLQGVTLAFVLLVALLVVRWSTYPLAVLARAADAFGKGEPVPALPDSGSREFVKTARAFGAMQARIQGYIEDRERLFVAISHDLRTPIMRLKFRTELLDDDATRTEFHEDLDELDIMVKSALQNVQDSQIHENRTTVRLDPLLGRMARDAALARHQVTYVASGLRVQAKPLALKRAIGNLLDNGLYYGDRVDIRAYAAEGRVRIELRDHGPGVPAAALDILFDANVRLEHGRDRNSDGHGLGLGIARWLVRDMNGDLVIANHEDGGLCATITLPAGLATD</sequence>
<reference evidence="18" key="1">
    <citation type="submission" date="2022-08" db="EMBL/GenBank/DDBJ databases">
        <title>Reclassification of Massilia species as members of the genera Telluria, Duganella, Pseudoduganella, Mokoshia gen. nov. and Zemynaea gen. nov. using orthogonal and non-orthogonal genome-based approaches.</title>
        <authorList>
            <person name="Bowman J.P."/>
        </authorList>
    </citation>
    <scope>NUCLEOTIDE SEQUENCE</scope>
    <source>
        <strain evidence="18">LMG 11547</strain>
    </source>
</reference>
<name>A0ABT2BS23_9BURK</name>
<dbReference type="SMART" id="SM00304">
    <property type="entry name" value="HAMP"/>
    <property type="match status" value="1"/>
</dbReference>
<keyword evidence="7" id="KW-0808">Transferase</keyword>
<dbReference type="Gene3D" id="3.30.565.10">
    <property type="entry name" value="Histidine kinase-like ATPase, C-terminal domain"/>
    <property type="match status" value="1"/>
</dbReference>
<keyword evidence="6" id="KW-0597">Phosphoprotein</keyword>
<dbReference type="PROSITE" id="PS50885">
    <property type="entry name" value="HAMP"/>
    <property type="match status" value="1"/>
</dbReference>
<evidence type="ECO:0000256" key="3">
    <source>
        <dbReference type="ARBA" id="ARBA00012438"/>
    </source>
</evidence>
<gene>
    <name evidence="18" type="ORF">NX786_01000</name>
</gene>
<evidence type="ECO:0000256" key="7">
    <source>
        <dbReference type="ARBA" id="ARBA00022679"/>
    </source>
</evidence>
<dbReference type="Proteomes" id="UP001165263">
    <property type="component" value="Unassembled WGS sequence"/>
</dbReference>
<dbReference type="Pfam" id="PF02518">
    <property type="entry name" value="HATPase_c"/>
    <property type="match status" value="1"/>
</dbReference>
<evidence type="ECO:0000256" key="2">
    <source>
        <dbReference type="ARBA" id="ARBA00004429"/>
    </source>
</evidence>
<dbReference type="EMBL" id="JANUHC010000001">
    <property type="protein sequence ID" value="MCS0627923.1"/>
    <property type="molecule type" value="Genomic_DNA"/>
</dbReference>
<evidence type="ECO:0000256" key="6">
    <source>
        <dbReference type="ARBA" id="ARBA00022553"/>
    </source>
</evidence>
<dbReference type="CDD" id="cd00082">
    <property type="entry name" value="HisKA"/>
    <property type="match status" value="1"/>
</dbReference>
<evidence type="ECO:0000259" key="16">
    <source>
        <dbReference type="PROSITE" id="PS50109"/>
    </source>
</evidence>
<keyword evidence="19" id="KW-1185">Reference proteome</keyword>
<dbReference type="RefSeq" id="WP_259447184.1">
    <property type="nucleotide sequence ID" value="NZ_CP119520.1"/>
</dbReference>
<dbReference type="InterPro" id="IPR003594">
    <property type="entry name" value="HATPase_dom"/>
</dbReference>
<proteinExistence type="predicted"/>